<proteinExistence type="predicted"/>
<protein>
    <submittedName>
        <fullName evidence="2">Uncharacterized protein</fullName>
    </submittedName>
</protein>
<feature type="transmembrane region" description="Helical" evidence="1">
    <location>
        <begin position="314"/>
        <end position="335"/>
    </location>
</feature>
<gene>
    <name evidence="2" type="ORF">ENT52_02495</name>
</gene>
<comment type="caution">
    <text evidence="2">The sequence shown here is derived from an EMBL/GenBank/DDBJ whole genome shotgun (WGS) entry which is preliminary data.</text>
</comment>
<feature type="transmembrane region" description="Helical" evidence="1">
    <location>
        <begin position="282"/>
        <end position="302"/>
    </location>
</feature>
<feature type="transmembrane region" description="Helical" evidence="1">
    <location>
        <begin position="247"/>
        <end position="267"/>
    </location>
</feature>
<accession>A0A7J3M2G2</accession>
<dbReference type="AlphaFoldDB" id="A0A7J3M2G2"/>
<evidence type="ECO:0000256" key="1">
    <source>
        <dbReference type="SAM" id="Phobius"/>
    </source>
</evidence>
<name>A0A7J3M2G2_ARCFL</name>
<keyword evidence="1" id="KW-0472">Membrane</keyword>
<organism evidence="2">
    <name type="scientific">Archaeoglobus fulgidus</name>
    <dbReference type="NCBI Taxonomy" id="2234"/>
    <lineage>
        <taxon>Archaea</taxon>
        <taxon>Methanobacteriati</taxon>
        <taxon>Methanobacteriota</taxon>
        <taxon>Archaeoglobi</taxon>
        <taxon>Archaeoglobales</taxon>
        <taxon>Archaeoglobaceae</taxon>
        <taxon>Archaeoglobus</taxon>
    </lineage>
</organism>
<reference evidence="2" key="1">
    <citation type="journal article" date="2020" name="mSystems">
        <title>Genome- and Community-Level Interaction Insights into Carbon Utilization and Element Cycling Functions of Hydrothermarchaeota in Hydrothermal Sediment.</title>
        <authorList>
            <person name="Zhou Z."/>
            <person name="Liu Y."/>
            <person name="Xu W."/>
            <person name="Pan J."/>
            <person name="Luo Z.H."/>
            <person name="Li M."/>
        </authorList>
    </citation>
    <scope>NUCLEOTIDE SEQUENCE [LARGE SCALE GENOMIC DNA]</scope>
    <source>
        <strain evidence="2">SpSt-587</strain>
    </source>
</reference>
<evidence type="ECO:0000313" key="2">
    <source>
        <dbReference type="EMBL" id="HGT82580.1"/>
    </source>
</evidence>
<keyword evidence="1" id="KW-1133">Transmembrane helix</keyword>
<keyword evidence="1" id="KW-0812">Transmembrane</keyword>
<sequence length="341" mass="39082">MKYLIFSEQDLEKLLNELKGIVKPVFRRYKNVEILAEGDNAILGKYKSIIFLISDSETLLIPIAKFEIALKTVDKGESFANGKYRVGEVIEIETEFDKELFYDLLPALFSEIAITRAILRDCFLTQSHITEKVSKVKDLIKKEAKNLESYAIELAKERDAFFIVYSNFVAKVDEAEASIASARFFVEKLGGFIKEELAKLENSAKFAKKFAEECERVLREVENKFNMIYLQIEMERRREEFEIGKKTSAITAAAVVIEFVAVAYYSLKIWESYLPIEKLPKILSFSLLMTFTFSVVFLTEAIGSYLKEKKLKKLFLSSAILASMLALMIILPLYYQAVAEL</sequence>
<dbReference type="EMBL" id="DSYZ01000057">
    <property type="protein sequence ID" value="HGT82580.1"/>
    <property type="molecule type" value="Genomic_DNA"/>
</dbReference>